<evidence type="ECO:0000256" key="1">
    <source>
        <dbReference type="SAM" id="MobiDB-lite"/>
    </source>
</evidence>
<feature type="region of interest" description="Disordered" evidence="1">
    <location>
        <begin position="80"/>
        <end position="121"/>
    </location>
</feature>
<comment type="caution">
    <text evidence="2">The sequence shown here is derived from an EMBL/GenBank/DDBJ whole genome shotgun (WGS) entry which is preliminary data.</text>
</comment>
<accession>A0A8J2ZGT3</accession>
<name>A0A8J2ZGT3_9RHOB</name>
<reference evidence="2" key="1">
    <citation type="journal article" date="2014" name="Int. J. Syst. Evol. Microbiol.">
        <title>Complete genome sequence of Corynebacterium casei LMG S-19264T (=DSM 44701T), isolated from a smear-ripened cheese.</title>
        <authorList>
            <consortium name="US DOE Joint Genome Institute (JGI-PGF)"/>
            <person name="Walter F."/>
            <person name="Albersmeier A."/>
            <person name="Kalinowski J."/>
            <person name="Ruckert C."/>
        </authorList>
    </citation>
    <scope>NUCLEOTIDE SEQUENCE</scope>
    <source>
        <strain evidence="2">CGMCC 1.15762</strain>
    </source>
</reference>
<dbReference type="AlphaFoldDB" id="A0A8J2ZGT3"/>
<keyword evidence="3" id="KW-1185">Reference proteome</keyword>
<evidence type="ECO:0000313" key="2">
    <source>
        <dbReference type="EMBL" id="GGG61423.1"/>
    </source>
</evidence>
<evidence type="ECO:0000313" key="3">
    <source>
        <dbReference type="Proteomes" id="UP000617145"/>
    </source>
</evidence>
<protein>
    <submittedName>
        <fullName evidence="2">Uncharacterized protein</fullName>
    </submittedName>
</protein>
<feature type="compositionally biased region" description="Low complexity" evidence="1">
    <location>
        <begin position="104"/>
        <end position="121"/>
    </location>
</feature>
<sequence>MERYESGRQLMIVGRGAFTARSLAGLIRSRDLRRYTQMYLESEMQRAGPAGAVCTWDQELHPMASMGRVRACVQAMAGRGHELLPETDTASSKELDPPRPRTEPTAAGDATAKAASPGALG</sequence>
<reference evidence="2" key="2">
    <citation type="submission" date="2020-09" db="EMBL/GenBank/DDBJ databases">
        <authorList>
            <person name="Sun Q."/>
            <person name="Zhou Y."/>
        </authorList>
    </citation>
    <scope>NUCLEOTIDE SEQUENCE</scope>
    <source>
        <strain evidence="2">CGMCC 1.15762</strain>
    </source>
</reference>
<gene>
    <name evidence="2" type="ORF">GCM10011415_04400</name>
</gene>
<feature type="compositionally biased region" description="Basic and acidic residues" evidence="1">
    <location>
        <begin position="91"/>
        <end position="102"/>
    </location>
</feature>
<organism evidence="2 3">
    <name type="scientific">Salipiger pallidus</name>
    <dbReference type="NCBI Taxonomy" id="1775170"/>
    <lineage>
        <taxon>Bacteria</taxon>
        <taxon>Pseudomonadati</taxon>
        <taxon>Pseudomonadota</taxon>
        <taxon>Alphaproteobacteria</taxon>
        <taxon>Rhodobacterales</taxon>
        <taxon>Roseobacteraceae</taxon>
        <taxon>Salipiger</taxon>
    </lineage>
</organism>
<dbReference type="Proteomes" id="UP000617145">
    <property type="component" value="Unassembled WGS sequence"/>
</dbReference>
<dbReference type="EMBL" id="BMJV01000001">
    <property type="protein sequence ID" value="GGG61423.1"/>
    <property type="molecule type" value="Genomic_DNA"/>
</dbReference>
<proteinExistence type="predicted"/>